<evidence type="ECO:0000313" key="2">
    <source>
        <dbReference type="EMBL" id="KAK4659133.1"/>
    </source>
</evidence>
<reference evidence="2 3" key="1">
    <citation type="journal article" date="2023" name="bioRxiv">
        <title>High-quality genome assemblies of four members of thePodospora anserinaspecies complex.</title>
        <authorList>
            <person name="Ament-Velasquez S.L."/>
            <person name="Vogan A.A."/>
            <person name="Wallerman O."/>
            <person name="Hartmann F."/>
            <person name="Gautier V."/>
            <person name="Silar P."/>
            <person name="Giraud T."/>
            <person name="Johannesson H."/>
        </authorList>
    </citation>
    <scope>NUCLEOTIDE SEQUENCE [LARGE SCALE GENOMIC DNA]</scope>
    <source>
        <strain evidence="2 3">CBS 415.72m</strain>
    </source>
</reference>
<organism evidence="2 3">
    <name type="scientific">Podospora pseudocomata</name>
    <dbReference type="NCBI Taxonomy" id="2093779"/>
    <lineage>
        <taxon>Eukaryota</taxon>
        <taxon>Fungi</taxon>
        <taxon>Dikarya</taxon>
        <taxon>Ascomycota</taxon>
        <taxon>Pezizomycotina</taxon>
        <taxon>Sordariomycetes</taxon>
        <taxon>Sordariomycetidae</taxon>
        <taxon>Sordariales</taxon>
        <taxon>Podosporaceae</taxon>
        <taxon>Podospora</taxon>
    </lineage>
</organism>
<proteinExistence type="predicted"/>
<keyword evidence="3" id="KW-1185">Reference proteome</keyword>
<name>A0ABR0GTN6_9PEZI</name>
<comment type="caution">
    <text evidence="2">The sequence shown here is derived from an EMBL/GenBank/DDBJ whole genome shotgun (WGS) entry which is preliminary data.</text>
</comment>
<sequence>MDELASVIQSQATAQAQERTPTVPPLGLADSATVRTRENAATKYGETVNVVDTNRRPADSGKSGTFLISLKASTE</sequence>
<accession>A0ABR0GTN6</accession>
<feature type="region of interest" description="Disordered" evidence="1">
    <location>
        <begin position="1"/>
        <end position="39"/>
    </location>
</feature>
<dbReference type="Proteomes" id="UP001323405">
    <property type="component" value="Unassembled WGS sequence"/>
</dbReference>
<dbReference type="EMBL" id="JAFFHA010000001">
    <property type="protein sequence ID" value="KAK4659133.1"/>
    <property type="molecule type" value="Genomic_DNA"/>
</dbReference>
<feature type="compositionally biased region" description="Polar residues" evidence="1">
    <location>
        <begin position="7"/>
        <end position="20"/>
    </location>
</feature>
<evidence type="ECO:0000313" key="3">
    <source>
        <dbReference type="Proteomes" id="UP001323405"/>
    </source>
</evidence>
<gene>
    <name evidence="2" type="ORF">QC762_0005680</name>
</gene>
<protein>
    <submittedName>
        <fullName evidence="2">Uncharacterized protein</fullName>
    </submittedName>
</protein>
<evidence type="ECO:0000256" key="1">
    <source>
        <dbReference type="SAM" id="MobiDB-lite"/>
    </source>
</evidence>
<dbReference type="GeneID" id="87902314"/>
<dbReference type="RefSeq" id="XP_062748104.1">
    <property type="nucleotide sequence ID" value="XM_062882820.1"/>
</dbReference>